<dbReference type="GO" id="GO:0003677">
    <property type="term" value="F:DNA binding"/>
    <property type="evidence" value="ECO:0007669"/>
    <property type="project" value="InterPro"/>
</dbReference>
<dbReference type="InterPro" id="IPR013324">
    <property type="entry name" value="RNA_pol_sigma_r3/r4-like"/>
</dbReference>
<dbReference type="CDD" id="cd06171">
    <property type="entry name" value="Sigma70_r4"/>
    <property type="match status" value="1"/>
</dbReference>
<dbReference type="SUPFAM" id="SSF88946">
    <property type="entry name" value="Sigma2 domain of RNA polymerase sigma factors"/>
    <property type="match status" value="1"/>
</dbReference>
<dbReference type="NCBIfam" id="NF009168">
    <property type="entry name" value="PRK12515.1"/>
    <property type="match status" value="1"/>
</dbReference>
<dbReference type="GO" id="GO:0006352">
    <property type="term" value="P:DNA-templated transcription initiation"/>
    <property type="evidence" value="ECO:0007669"/>
    <property type="project" value="InterPro"/>
</dbReference>
<evidence type="ECO:0000259" key="6">
    <source>
        <dbReference type="Pfam" id="PF08281"/>
    </source>
</evidence>
<evidence type="ECO:0000256" key="3">
    <source>
        <dbReference type="ARBA" id="ARBA00023082"/>
    </source>
</evidence>
<dbReference type="NCBIfam" id="TIGR02937">
    <property type="entry name" value="sigma70-ECF"/>
    <property type="match status" value="1"/>
</dbReference>
<reference evidence="8" key="1">
    <citation type="submission" date="2017-10" db="EMBL/GenBank/DDBJ databases">
        <authorList>
            <person name="Regsiter A."/>
            <person name="William W."/>
        </authorList>
    </citation>
    <scope>NUCLEOTIDE SEQUENCE [LARGE SCALE GENOMIC DNA]</scope>
</reference>
<evidence type="ECO:0000259" key="5">
    <source>
        <dbReference type="Pfam" id="PF04542"/>
    </source>
</evidence>
<organism evidence="7 8">
    <name type="scientific">Methylorubrum extorquens</name>
    <name type="common">Methylobacterium dichloromethanicum</name>
    <name type="synonym">Methylobacterium extorquens</name>
    <dbReference type="NCBI Taxonomy" id="408"/>
    <lineage>
        <taxon>Bacteria</taxon>
        <taxon>Pseudomonadati</taxon>
        <taxon>Pseudomonadota</taxon>
        <taxon>Alphaproteobacteria</taxon>
        <taxon>Hyphomicrobiales</taxon>
        <taxon>Methylobacteriaceae</taxon>
        <taxon>Methylorubrum</taxon>
    </lineage>
</organism>
<dbReference type="InterPro" id="IPR013325">
    <property type="entry name" value="RNA_pol_sigma_r2"/>
</dbReference>
<name>A0A2N9ATH9_METEX</name>
<dbReference type="GO" id="GO:0016987">
    <property type="term" value="F:sigma factor activity"/>
    <property type="evidence" value="ECO:0007669"/>
    <property type="project" value="UniProtKB-KW"/>
</dbReference>
<sequence>MSTPSDEDLIWRIAGGDRSAMQGLYARHATAVFRFLVRMVRDPSRAEDLMSDVFFDVWQQAGRFEGRSSVTTWMLTIARFKALSTLRRRPHEPLEPEMAEAVEDEADTPEVTLQKASKAEAMRRCLDLLSVEHRTVIDLVYYHELGVGEVAQVLDIPAGTVKTRLFHARKRLSDLLLKAGIDRGWP</sequence>
<accession>A0A2N9ATH9</accession>
<dbReference type="AlphaFoldDB" id="A0A2N9ATH9"/>
<dbReference type="InterPro" id="IPR039425">
    <property type="entry name" value="RNA_pol_sigma-70-like"/>
</dbReference>
<dbReference type="InterPro" id="IPR036388">
    <property type="entry name" value="WH-like_DNA-bd_sf"/>
</dbReference>
<evidence type="ECO:0000313" key="8">
    <source>
        <dbReference type="Proteomes" id="UP000233769"/>
    </source>
</evidence>
<keyword evidence="4" id="KW-0804">Transcription</keyword>
<dbReference type="PANTHER" id="PTHR43133:SF32">
    <property type="entry name" value="BLR3042 PROTEIN"/>
    <property type="match status" value="1"/>
</dbReference>
<dbReference type="Pfam" id="PF08281">
    <property type="entry name" value="Sigma70_r4_2"/>
    <property type="match status" value="1"/>
</dbReference>
<evidence type="ECO:0000256" key="4">
    <source>
        <dbReference type="ARBA" id="ARBA00023163"/>
    </source>
</evidence>
<evidence type="ECO:0000313" key="7">
    <source>
        <dbReference type="EMBL" id="SOR30613.1"/>
    </source>
</evidence>
<dbReference type="PANTHER" id="PTHR43133">
    <property type="entry name" value="RNA POLYMERASE ECF-TYPE SIGMA FACTO"/>
    <property type="match status" value="1"/>
</dbReference>
<keyword evidence="2" id="KW-0805">Transcription regulation</keyword>
<gene>
    <name evidence="7" type="ORF">TK0001_4011</name>
</gene>
<dbReference type="Gene3D" id="1.10.10.10">
    <property type="entry name" value="Winged helix-like DNA-binding domain superfamily/Winged helix DNA-binding domain"/>
    <property type="match status" value="1"/>
</dbReference>
<evidence type="ECO:0000256" key="1">
    <source>
        <dbReference type="ARBA" id="ARBA00010641"/>
    </source>
</evidence>
<keyword evidence="3" id="KW-0731">Sigma factor</keyword>
<comment type="similarity">
    <text evidence="1">Belongs to the sigma-70 factor family. ECF subfamily.</text>
</comment>
<dbReference type="InterPro" id="IPR013249">
    <property type="entry name" value="RNA_pol_sigma70_r4_t2"/>
</dbReference>
<dbReference type="InterPro" id="IPR007627">
    <property type="entry name" value="RNA_pol_sigma70_r2"/>
</dbReference>
<dbReference type="Gene3D" id="1.10.1740.10">
    <property type="match status" value="1"/>
</dbReference>
<dbReference type="Proteomes" id="UP000233769">
    <property type="component" value="Chromosome tk0001"/>
</dbReference>
<proteinExistence type="inferred from homology"/>
<feature type="domain" description="RNA polymerase sigma-70 region 2" evidence="5">
    <location>
        <begin position="24"/>
        <end position="89"/>
    </location>
</feature>
<dbReference type="InterPro" id="IPR014284">
    <property type="entry name" value="RNA_pol_sigma-70_dom"/>
</dbReference>
<dbReference type="Pfam" id="PF04542">
    <property type="entry name" value="Sigma70_r2"/>
    <property type="match status" value="1"/>
</dbReference>
<dbReference type="EMBL" id="LT962688">
    <property type="protein sequence ID" value="SOR30613.1"/>
    <property type="molecule type" value="Genomic_DNA"/>
</dbReference>
<feature type="domain" description="RNA polymerase sigma factor 70 region 4 type 2" evidence="6">
    <location>
        <begin position="120"/>
        <end position="172"/>
    </location>
</feature>
<dbReference type="SUPFAM" id="SSF88659">
    <property type="entry name" value="Sigma3 and sigma4 domains of RNA polymerase sigma factors"/>
    <property type="match status" value="1"/>
</dbReference>
<evidence type="ECO:0000256" key="2">
    <source>
        <dbReference type="ARBA" id="ARBA00023015"/>
    </source>
</evidence>
<protein>
    <submittedName>
        <fullName evidence="7">RNA polymerase sigma factor</fullName>
    </submittedName>
</protein>